<dbReference type="Gramene" id="AET2Gv20384300.1">
    <property type="protein sequence ID" value="AET2Gv20384300.1"/>
    <property type="gene ID" value="AET2Gv20384300"/>
</dbReference>
<dbReference type="EnsemblPlants" id="AET2Gv20384300.4">
    <property type="protein sequence ID" value="AET2Gv20384300.4"/>
    <property type="gene ID" value="AET2Gv20384300"/>
</dbReference>
<dbReference type="EnsemblPlants" id="AET2Gv20384300.2">
    <property type="protein sequence ID" value="AET2Gv20384300.2"/>
    <property type="gene ID" value="AET2Gv20384300"/>
</dbReference>
<reference evidence="2" key="4">
    <citation type="submission" date="2019-03" db="UniProtKB">
        <authorList>
            <consortium name="EnsemblPlants"/>
        </authorList>
    </citation>
    <scope>IDENTIFICATION</scope>
</reference>
<keyword evidence="1" id="KW-1133">Transmembrane helix</keyword>
<reference evidence="3" key="1">
    <citation type="journal article" date="2014" name="Science">
        <title>Ancient hybridizations among the ancestral genomes of bread wheat.</title>
        <authorList>
            <consortium name="International Wheat Genome Sequencing Consortium,"/>
            <person name="Marcussen T."/>
            <person name="Sandve S.R."/>
            <person name="Heier L."/>
            <person name="Spannagl M."/>
            <person name="Pfeifer M."/>
            <person name="Jakobsen K.S."/>
            <person name="Wulff B.B."/>
            <person name="Steuernagel B."/>
            <person name="Mayer K.F."/>
            <person name="Olsen O.A."/>
        </authorList>
    </citation>
    <scope>NUCLEOTIDE SEQUENCE [LARGE SCALE GENOMIC DNA]</scope>
    <source>
        <strain evidence="3">cv. AL8/78</strain>
    </source>
</reference>
<proteinExistence type="predicted"/>
<evidence type="ECO:0000256" key="1">
    <source>
        <dbReference type="SAM" id="Phobius"/>
    </source>
</evidence>
<reference evidence="3" key="2">
    <citation type="journal article" date="2017" name="Nat. Plants">
        <title>The Aegilops tauschii genome reveals multiple impacts of transposons.</title>
        <authorList>
            <person name="Zhao G."/>
            <person name="Zou C."/>
            <person name="Li K."/>
            <person name="Wang K."/>
            <person name="Li T."/>
            <person name="Gao L."/>
            <person name="Zhang X."/>
            <person name="Wang H."/>
            <person name="Yang Z."/>
            <person name="Liu X."/>
            <person name="Jiang W."/>
            <person name="Mao L."/>
            <person name="Kong X."/>
            <person name="Jiao Y."/>
            <person name="Jia J."/>
        </authorList>
    </citation>
    <scope>NUCLEOTIDE SEQUENCE [LARGE SCALE GENOMIC DNA]</scope>
    <source>
        <strain evidence="3">cv. AL8/78</strain>
    </source>
</reference>
<evidence type="ECO:0000313" key="2">
    <source>
        <dbReference type="EnsemblPlants" id="AET2Gv20384300.1"/>
    </source>
</evidence>
<dbReference type="Gramene" id="AET2Gv20384300.2">
    <property type="protein sequence ID" value="AET2Gv20384300.2"/>
    <property type="gene ID" value="AET2Gv20384300"/>
</dbReference>
<dbReference type="Gramene" id="AET2Gv20384300.4">
    <property type="protein sequence ID" value="AET2Gv20384300.4"/>
    <property type="gene ID" value="AET2Gv20384300"/>
</dbReference>
<protein>
    <recommendedName>
        <fullName evidence="4">DUF1985 domain-containing protein</fullName>
    </recommendedName>
</protein>
<name>A0A453B6P0_AEGTS</name>
<reference evidence="2" key="5">
    <citation type="journal article" date="2021" name="G3 (Bethesda)">
        <title>Aegilops tauschii genome assembly Aet v5.0 features greater sequence contiguity and improved annotation.</title>
        <authorList>
            <person name="Wang L."/>
            <person name="Zhu T."/>
            <person name="Rodriguez J.C."/>
            <person name="Deal K.R."/>
            <person name="Dubcovsky J."/>
            <person name="McGuire P.E."/>
            <person name="Lux T."/>
            <person name="Spannagl M."/>
            <person name="Mayer K.F.X."/>
            <person name="Baldrich P."/>
            <person name="Meyers B.C."/>
            <person name="Huo N."/>
            <person name="Gu Y.Q."/>
            <person name="Zhou H."/>
            <person name="Devos K.M."/>
            <person name="Bennetzen J.L."/>
            <person name="Unver T."/>
            <person name="Budak H."/>
            <person name="Gulick P.J."/>
            <person name="Galiba G."/>
            <person name="Kalapos B."/>
            <person name="Nelson D.R."/>
            <person name="Li P."/>
            <person name="You F.M."/>
            <person name="Luo M.C."/>
            <person name="Dvorak J."/>
        </authorList>
    </citation>
    <scope>NUCLEOTIDE SEQUENCE [LARGE SCALE GENOMIC DNA]</scope>
    <source>
        <strain evidence="2">cv. AL8/78</strain>
    </source>
</reference>
<accession>A0A453B6P0</accession>
<dbReference type="EnsemblPlants" id="AET2Gv20384300.1">
    <property type="protein sequence ID" value="AET2Gv20384300.1"/>
    <property type="gene ID" value="AET2Gv20384300"/>
</dbReference>
<dbReference type="AlphaFoldDB" id="A0A453B6P0"/>
<dbReference type="Proteomes" id="UP000015105">
    <property type="component" value="Chromosome 2D"/>
</dbReference>
<sequence>MAALVPVDVESMNCDAELALAPNGPTEPDIPEFVLHPSVGRIPKTGHSVLKSSFAPKDIAIAVAKWGESPKKQTREMGLGGLLHVDHFTHFSRNHSLFCLQSIDTRRKRLVLGKNKFAQISERSMSAILGTREGGGVEIQRVREGPTTKEIFMVRKMLDLDLNHQEVKTPDLLKVLCEDHPEEFTKTRAIRLKLALAMLVLSVFYSPRDKRGYVPKDAYLLAYAPENLDKLNWTKYGVAELLDAAARVQQYVNANPGPGLTIFGCHYYLQVLVFLFLVLLLLFRSAFYSHKPLC</sequence>
<organism evidence="2 3">
    <name type="scientific">Aegilops tauschii subsp. strangulata</name>
    <name type="common">Goatgrass</name>
    <dbReference type="NCBI Taxonomy" id="200361"/>
    <lineage>
        <taxon>Eukaryota</taxon>
        <taxon>Viridiplantae</taxon>
        <taxon>Streptophyta</taxon>
        <taxon>Embryophyta</taxon>
        <taxon>Tracheophyta</taxon>
        <taxon>Spermatophyta</taxon>
        <taxon>Magnoliopsida</taxon>
        <taxon>Liliopsida</taxon>
        <taxon>Poales</taxon>
        <taxon>Poaceae</taxon>
        <taxon>BOP clade</taxon>
        <taxon>Pooideae</taxon>
        <taxon>Triticodae</taxon>
        <taxon>Triticeae</taxon>
        <taxon>Triticinae</taxon>
        <taxon>Aegilops</taxon>
    </lineage>
</organism>
<reference evidence="2" key="3">
    <citation type="journal article" date="2017" name="Nature">
        <title>Genome sequence of the progenitor of the wheat D genome Aegilops tauschii.</title>
        <authorList>
            <person name="Luo M.C."/>
            <person name="Gu Y.Q."/>
            <person name="Puiu D."/>
            <person name="Wang H."/>
            <person name="Twardziok S.O."/>
            <person name="Deal K.R."/>
            <person name="Huo N."/>
            <person name="Zhu T."/>
            <person name="Wang L."/>
            <person name="Wang Y."/>
            <person name="McGuire P.E."/>
            <person name="Liu S."/>
            <person name="Long H."/>
            <person name="Ramasamy R.K."/>
            <person name="Rodriguez J.C."/>
            <person name="Van S.L."/>
            <person name="Yuan L."/>
            <person name="Wang Z."/>
            <person name="Xia Z."/>
            <person name="Xiao L."/>
            <person name="Anderson O.D."/>
            <person name="Ouyang S."/>
            <person name="Liang Y."/>
            <person name="Zimin A.V."/>
            <person name="Pertea G."/>
            <person name="Qi P."/>
            <person name="Bennetzen J.L."/>
            <person name="Dai X."/>
            <person name="Dawson M.W."/>
            <person name="Muller H.G."/>
            <person name="Kugler K."/>
            <person name="Rivarola-Duarte L."/>
            <person name="Spannagl M."/>
            <person name="Mayer K.F.X."/>
            <person name="Lu F.H."/>
            <person name="Bevan M.W."/>
            <person name="Leroy P."/>
            <person name="Li P."/>
            <person name="You F.M."/>
            <person name="Sun Q."/>
            <person name="Liu Z."/>
            <person name="Lyons E."/>
            <person name="Wicker T."/>
            <person name="Salzberg S.L."/>
            <person name="Devos K.M."/>
            <person name="Dvorak J."/>
        </authorList>
    </citation>
    <scope>NUCLEOTIDE SEQUENCE [LARGE SCALE GENOMIC DNA]</scope>
    <source>
        <strain evidence="2">cv. AL8/78</strain>
    </source>
</reference>
<evidence type="ECO:0008006" key="4">
    <source>
        <dbReference type="Google" id="ProtNLM"/>
    </source>
</evidence>
<dbReference type="EnsemblPlants" id="AET2Gv20384300.3">
    <property type="protein sequence ID" value="AET2Gv20384300.3"/>
    <property type="gene ID" value="AET2Gv20384300"/>
</dbReference>
<keyword evidence="3" id="KW-1185">Reference proteome</keyword>
<keyword evidence="1" id="KW-0472">Membrane</keyword>
<feature type="transmembrane region" description="Helical" evidence="1">
    <location>
        <begin position="267"/>
        <end position="287"/>
    </location>
</feature>
<keyword evidence="1" id="KW-0812">Transmembrane</keyword>
<dbReference type="Gramene" id="AET2Gv20384300.3">
    <property type="protein sequence ID" value="AET2Gv20384300.3"/>
    <property type="gene ID" value="AET2Gv20384300"/>
</dbReference>
<evidence type="ECO:0000313" key="3">
    <source>
        <dbReference type="Proteomes" id="UP000015105"/>
    </source>
</evidence>